<evidence type="ECO:0000259" key="9">
    <source>
        <dbReference type="Pfam" id="PF21554"/>
    </source>
</evidence>
<evidence type="ECO:0000313" key="11">
    <source>
        <dbReference type="EMBL" id="PTN09366.1"/>
    </source>
</evidence>
<dbReference type="Pfam" id="PF21554">
    <property type="entry name" value="CCC_C_2nd_pro"/>
    <property type="match status" value="1"/>
</dbReference>
<evidence type="ECO:0000259" key="10">
    <source>
        <dbReference type="Pfam" id="PF21555"/>
    </source>
</evidence>
<feature type="transmembrane region" description="Helical" evidence="7">
    <location>
        <begin position="203"/>
        <end position="222"/>
    </location>
</feature>
<gene>
    <name evidence="11" type="ORF">C8N47_105207</name>
</gene>
<dbReference type="Pfam" id="PF00324">
    <property type="entry name" value="AA_permease"/>
    <property type="match status" value="1"/>
</dbReference>
<dbReference type="InterPro" id="IPR048753">
    <property type="entry name" value="CCC_C_1st_subdom"/>
</dbReference>
<evidence type="ECO:0000256" key="5">
    <source>
        <dbReference type="ARBA" id="ARBA00022989"/>
    </source>
</evidence>
<evidence type="ECO:0000256" key="1">
    <source>
        <dbReference type="ARBA" id="ARBA00004141"/>
    </source>
</evidence>
<evidence type="ECO:0000256" key="6">
    <source>
        <dbReference type="ARBA" id="ARBA00023136"/>
    </source>
</evidence>
<evidence type="ECO:0000256" key="3">
    <source>
        <dbReference type="ARBA" id="ARBA00022448"/>
    </source>
</evidence>
<sequence length="732" mass="81266">MQKEEQEYKVKKFGTFGGVFTPTLLTILGVIMYLRLGWVVGNAGLLGAWIIIILSFTITLTTALSMSSITTNIRIGAGGAYAIISQSLGLEVGGSLGIPLYISQGLAITMYIFGFREGWLSIYPDHPAFAVDLIVFAVIYGISYKSADLAIRTQYLIMAVIVASLVVVVIAAYDGSMHYSAAETLRWGTFRGSSENQFSGSDFWIVFAVFFPAATGIMAGANMSGELKNPRKSIPIGTLWAIAISFVIYIGLAYWIGRSASEQELLSNYNIIIEKSFFPPLVIAGILGATFSSALASMVGASRILYAMGSHAVLPGSDWLKKQNSAGQPQNSMFVTGIIVFITMLLRNLNAVAPLVTMFFLITYAMINLVVIVEQKLGLISFRPLFIVSHWIPWSGLLSSVLAMFIINPSISLVSIALVILFYGILSQRKLITPFEDVRSGLFISFAEWAAKHTAMLSFRQERAWKPNLLVPVSDPTAVKGIFSFLVNISFPKGSIKLLGISEGENDDLFRSKINELSKAFYRKGVFSSWAVIQTSKFAEGVNLANQAYQGSFFKPNIVFLNILDKDFFEQDYRQVIRESSRLQLGILIYYPNNKTGVGQRQLINVWIRNRAPHWKITWDIGNLDLSILIAYKLKMNWNARIRLIMVVENEEQEKQAFQFMSELIDLARLPKTEITVHIGSFIDFAKDAPEADLNIFGLTPEPSFDFMEDMVEDTSTTCLFIRDSGAENILA</sequence>
<feature type="transmembrane region" description="Helical" evidence="7">
    <location>
        <begin position="234"/>
        <end position="257"/>
    </location>
</feature>
<feature type="transmembrane region" description="Helical" evidence="7">
    <location>
        <begin position="155"/>
        <end position="173"/>
    </location>
</feature>
<dbReference type="InterPro" id="IPR004841">
    <property type="entry name" value="AA-permease/SLC12A_dom"/>
</dbReference>
<feature type="domain" description="Amino acid permease/ SLC12A" evidence="8">
    <location>
        <begin position="19"/>
        <end position="443"/>
    </location>
</feature>
<dbReference type="PANTHER" id="PTHR11827">
    <property type="entry name" value="SOLUTE CARRIER FAMILY 12, CATION COTRANSPORTERS"/>
    <property type="match status" value="1"/>
</dbReference>
<dbReference type="FunFam" id="1.20.1740.10:FF:000013">
    <property type="entry name" value="Solute carrier family 12 member"/>
    <property type="match status" value="1"/>
</dbReference>
<evidence type="ECO:0000256" key="7">
    <source>
        <dbReference type="SAM" id="Phobius"/>
    </source>
</evidence>
<feature type="transmembrane region" description="Helical" evidence="7">
    <location>
        <begin position="46"/>
        <end position="67"/>
    </location>
</feature>
<evidence type="ECO:0000256" key="4">
    <source>
        <dbReference type="ARBA" id="ARBA00022692"/>
    </source>
</evidence>
<evidence type="ECO:0000259" key="8">
    <source>
        <dbReference type="Pfam" id="PF00324"/>
    </source>
</evidence>
<dbReference type="EMBL" id="QAAD01000005">
    <property type="protein sequence ID" value="PTN09366.1"/>
    <property type="molecule type" value="Genomic_DNA"/>
</dbReference>
<comment type="subcellular location">
    <subcellularLocation>
        <location evidence="1">Membrane</location>
        <topology evidence="1">Multi-pass membrane protein</topology>
    </subcellularLocation>
</comment>
<keyword evidence="6 7" id="KW-0472">Membrane</keyword>
<keyword evidence="5 7" id="KW-1133">Transmembrane helix</keyword>
<comment type="similarity">
    <text evidence="2">Belongs to the SLC12A transporter family.</text>
</comment>
<proteinExistence type="inferred from homology"/>
<keyword evidence="4 7" id="KW-0812">Transmembrane</keyword>
<dbReference type="InterPro" id="IPR004842">
    <property type="entry name" value="SLC12A_fam"/>
</dbReference>
<feature type="domain" description="Prokaryotic cation-chloride cotransporter first C-terminal subdomain" evidence="10">
    <location>
        <begin position="471"/>
        <end position="596"/>
    </location>
</feature>
<feature type="transmembrane region" description="Helical" evidence="7">
    <location>
        <begin position="126"/>
        <end position="143"/>
    </location>
</feature>
<name>A0A2T5C3Q1_9BACT</name>
<evidence type="ECO:0000313" key="12">
    <source>
        <dbReference type="Proteomes" id="UP000243525"/>
    </source>
</evidence>
<feature type="domain" description="Prokaryotic cation-chloride cotransporter second C-terminal subdomain" evidence="9">
    <location>
        <begin position="599"/>
        <end position="731"/>
    </location>
</feature>
<dbReference type="OrthoDB" id="3181223at2"/>
<organism evidence="11 12">
    <name type="scientific">Mangrovibacterium marinum</name>
    <dbReference type="NCBI Taxonomy" id="1639118"/>
    <lineage>
        <taxon>Bacteria</taxon>
        <taxon>Pseudomonadati</taxon>
        <taxon>Bacteroidota</taxon>
        <taxon>Bacteroidia</taxon>
        <taxon>Marinilabiliales</taxon>
        <taxon>Prolixibacteraceae</taxon>
        <taxon>Mangrovibacterium</taxon>
    </lineage>
</organism>
<dbReference type="GO" id="GO:0016020">
    <property type="term" value="C:membrane"/>
    <property type="evidence" value="ECO:0007669"/>
    <property type="project" value="UniProtKB-SubCell"/>
</dbReference>
<reference evidence="11 12" key="1">
    <citation type="submission" date="2018-04" db="EMBL/GenBank/DDBJ databases">
        <title>Genomic Encyclopedia of Archaeal and Bacterial Type Strains, Phase II (KMG-II): from individual species to whole genera.</title>
        <authorList>
            <person name="Goeker M."/>
        </authorList>
    </citation>
    <scope>NUCLEOTIDE SEQUENCE [LARGE SCALE GENOMIC DNA]</scope>
    <source>
        <strain evidence="11 12">DSM 28823</strain>
    </source>
</reference>
<feature type="transmembrane region" description="Helical" evidence="7">
    <location>
        <begin position="277"/>
        <end position="301"/>
    </location>
</feature>
<dbReference type="Proteomes" id="UP000243525">
    <property type="component" value="Unassembled WGS sequence"/>
</dbReference>
<feature type="transmembrane region" description="Helical" evidence="7">
    <location>
        <begin position="355"/>
        <end position="373"/>
    </location>
</feature>
<dbReference type="AlphaFoldDB" id="A0A2T5C3Q1"/>
<dbReference type="Pfam" id="PF21555">
    <property type="entry name" value="CCC_C_1st_pro"/>
    <property type="match status" value="1"/>
</dbReference>
<feature type="transmembrane region" description="Helical" evidence="7">
    <location>
        <begin position="88"/>
        <end position="114"/>
    </location>
</feature>
<dbReference type="PANTHER" id="PTHR11827:SF72">
    <property type="entry name" value="GH08340P"/>
    <property type="match status" value="1"/>
</dbReference>
<feature type="transmembrane region" description="Helical" evidence="7">
    <location>
        <begin position="12"/>
        <end position="34"/>
    </location>
</feature>
<evidence type="ECO:0000256" key="2">
    <source>
        <dbReference type="ARBA" id="ARBA00010593"/>
    </source>
</evidence>
<protein>
    <submittedName>
        <fullName evidence="11">Cation-chloride cotransporter (CCC family)</fullName>
    </submittedName>
</protein>
<dbReference type="Gene3D" id="1.20.1740.10">
    <property type="entry name" value="Amino acid/polyamine transporter I"/>
    <property type="match status" value="1"/>
</dbReference>
<feature type="transmembrane region" description="Helical" evidence="7">
    <location>
        <begin position="410"/>
        <end position="426"/>
    </location>
</feature>
<dbReference type="RefSeq" id="WP_107821772.1">
    <property type="nucleotide sequence ID" value="NZ_OY782574.1"/>
</dbReference>
<comment type="caution">
    <text evidence="11">The sequence shown here is derived from an EMBL/GenBank/DDBJ whole genome shotgun (WGS) entry which is preliminary data.</text>
</comment>
<dbReference type="InterPro" id="IPR048752">
    <property type="entry name" value="CCC_C_2nd_subdom"/>
</dbReference>
<dbReference type="GO" id="GO:0015377">
    <property type="term" value="F:chloride:monoatomic cation symporter activity"/>
    <property type="evidence" value="ECO:0007669"/>
    <property type="project" value="InterPro"/>
</dbReference>
<keyword evidence="12" id="KW-1185">Reference proteome</keyword>
<accession>A0A2T5C3Q1</accession>
<keyword evidence="3" id="KW-0813">Transport</keyword>